<feature type="compositionally biased region" description="Low complexity" evidence="1">
    <location>
        <begin position="25"/>
        <end position="38"/>
    </location>
</feature>
<name>A0A8H3HWY9_9AGAM</name>
<reference evidence="2" key="1">
    <citation type="submission" date="2021-01" db="EMBL/GenBank/DDBJ databases">
        <authorList>
            <person name="Kaushik A."/>
        </authorList>
    </citation>
    <scope>NUCLEOTIDE SEQUENCE</scope>
    <source>
        <strain evidence="2">AG5</strain>
    </source>
</reference>
<organism evidence="2 3">
    <name type="scientific">Rhizoctonia solani</name>
    <dbReference type="NCBI Taxonomy" id="456999"/>
    <lineage>
        <taxon>Eukaryota</taxon>
        <taxon>Fungi</taxon>
        <taxon>Dikarya</taxon>
        <taxon>Basidiomycota</taxon>
        <taxon>Agaricomycotina</taxon>
        <taxon>Agaricomycetes</taxon>
        <taxon>Cantharellales</taxon>
        <taxon>Ceratobasidiaceae</taxon>
        <taxon>Rhizoctonia</taxon>
    </lineage>
</organism>
<protein>
    <submittedName>
        <fullName evidence="2">Uncharacterized protein</fullName>
    </submittedName>
</protein>
<evidence type="ECO:0000256" key="1">
    <source>
        <dbReference type="SAM" id="MobiDB-lite"/>
    </source>
</evidence>
<dbReference type="EMBL" id="CAJNJQ010002501">
    <property type="protein sequence ID" value="CAE7178189.1"/>
    <property type="molecule type" value="Genomic_DNA"/>
</dbReference>
<proteinExistence type="predicted"/>
<evidence type="ECO:0000313" key="2">
    <source>
        <dbReference type="EMBL" id="CAE7178189.1"/>
    </source>
</evidence>
<comment type="caution">
    <text evidence="2">The sequence shown here is derived from an EMBL/GenBank/DDBJ whole genome shotgun (WGS) entry which is preliminary data.</text>
</comment>
<feature type="compositionally biased region" description="Polar residues" evidence="1">
    <location>
        <begin position="8"/>
        <end position="24"/>
    </location>
</feature>
<sequence>MAKIGVSAKSTASKPPVLSTNLRLSASSAKRPSNSSTSVLNAPKHPAQGPSGSTGCHLEAAAAAEHENKRKRPANKTLPPNDPVPTPKKKQADMRPVPPSEGPSSAAEVLTTTPPVAPPVTTRAAKAEIIDQVEVPSGEASQSTPVRKYVLIISHNEADD</sequence>
<accession>A0A8H3HWY9</accession>
<feature type="region of interest" description="Disordered" evidence="1">
    <location>
        <begin position="1"/>
        <end position="119"/>
    </location>
</feature>
<evidence type="ECO:0000313" key="3">
    <source>
        <dbReference type="Proteomes" id="UP000663827"/>
    </source>
</evidence>
<gene>
    <name evidence="2" type="ORF">RDB_LOCUS114011</name>
</gene>
<dbReference type="Proteomes" id="UP000663827">
    <property type="component" value="Unassembled WGS sequence"/>
</dbReference>
<dbReference type="AlphaFoldDB" id="A0A8H3HWY9"/>
<feature type="compositionally biased region" description="Low complexity" evidence="1">
    <location>
        <begin position="106"/>
        <end position="119"/>
    </location>
</feature>